<keyword evidence="2" id="KW-1003">Cell membrane</keyword>
<evidence type="ECO:0000256" key="4">
    <source>
        <dbReference type="ARBA" id="ARBA00022679"/>
    </source>
</evidence>
<evidence type="ECO:0000256" key="1">
    <source>
        <dbReference type="ARBA" id="ARBA00004533"/>
    </source>
</evidence>
<evidence type="ECO:0000313" key="7">
    <source>
        <dbReference type="EMBL" id="MEX0387017.1"/>
    </source>
</evidence>
<evidence type="ECO:0000256" key="2">
    <source>
        <dbReference type="ARBA" id="ARBA00022475"/>
    </source>
</evidence>
<keyword evidence="6 7" id="KW-0012">Acyltransferase</keyword>
<dbReference type="PIRSF" id="PIRSF026649">
    <property type="entry name" value="MsbB"/>
    <property type="match status" value="1"/>
</dbReference>
<dbReference type="EMBL" id="JBAKFJ010000001">
    <property type="protein sequence ID" value="MEX0387017.1"/>
    <property type="molecule type" value="Genomic_DNA"/>
</dbReference>
<accession>A0ABV3SA47</accession>
<gene>
    <name evidence="7" type="ORF">V6X64_08445</name>
</gene>
<dbReference type="GO" id="GO:0016746">
    <property type="term" value="F:acyltransferase activity"/>
    <property type="evidence" value="ECO:0007669"/>
    <property type="project" value="UniProtKB-KW"/>
</dbReference>
<evidence type="ECO:0000313" key="8">
    <source>
        <dbReference type="Proteomes" id="UP001556653"/>
    </source>
</evidence>
<reference evidence="7 8" key="1">
    <citation type="submission" date="2024-02" db="EMBL/GenBank/DDBJ databases">
        <title>New especies of Spiribacter isolated from saline water.</title>
        <authorList>
            <person name="Leon M.J."/>
            <person name="De La Haba R."/>
            <person name="Sanchez-Porro C."/>
            <person name="Ventosa A."/>
        </authorList>
    </citation>
    <scope>NUCLEOTIDE SEQUENCE [LARGE SCALE GENOMIC DNA]</scope>
    <source>
        <strain evidence="8">ag22IC4-227</strain>
    </source>
</reference>
<organism evidence="7 8">
    <name type="scientific">Spiribacter onubensis</name>
    <dbReference type="NCBI Taxonomy" id="3122420"/>
    <lineage>
        <taxon>Bacteria</taxon>
        <taxon>Pseudomonadati</taxon>
        <taxon>Pseudomonadota</taxon>
        <taxon>Gammaproteobacteria</taxon>
        <taxon>Chromatiales</taxon>
        <taxon>Ectothiorhodospiraceae</taxon>
        <taxon>Spiribacter</taxon>
    </lineage>
</organism>
<keyword evidence="5" id="KW-0472">Membrane</keyword>
<dbReference type="RefSeq" id="WP_367967525.1">
    <property type="nucleotide sequence ID" value="NZ_JBAKFJ010000001.1"/>
</dbReference>
<evidence type="ECO:0000256" key="6">
    <source>
        <dbReference type="ARBA" id="ARBA00023315"/>
    </source>
</evidence>
<dbReference type="Pfam" id="PF03279">
    <property type="entry name" value="Lip_A_acyltrans"/>
    <property type="match status" value="1"/>
</dbReference>
<evidence type="ECO:0000256" key="3">
    <source>
        <dbReference type="ARBA" id="ARBA00022519"/>
    </source>
</evidence>
<keyword evidence="4" id="KW-0808">Transferase</keyword>
<dbReference type="InterPro" id="IPR004960">
    <property type="entry name" value="LipA_acyltrans"/>
</dbReference>
<keyword evidence="3" id="KW-0997">Cell inner membrane</keyword>
<keyword evidence="8" id="KW-1185">Reference proteome</keyword>
<protein>
    <submittedName>
        <fullName evidence="7">Lysophospholipid acyltransferase family protein</fullName>
    </submittedName>
</protein>
<dbReference type="PANTHER" id="PTHR30606:SF10">
    <property type="entry name" value="PHOSPHATIDYLINOSITOL MANNOSIDE ACYLTRANSFERASE"/>
    <property type="match status" value="1"/>
</dbReference>
<sequence>MDQPLRGRGRAVDGLLGLFSHLSLPALHRLGRAVAWLSERLHREEWHVARVNAGLCFPDWSSEERERLARAALRENAKGLFELAALWKWPVPRVLGLIRSVEGADEVDRALSEGRGLLVIAPHHGAWELLQMWLAQRVRLNALYRPPRWKDLEALLNRCRSRSGAVFWPARPSGIRALFKALKAGEAVGVLPDQSPPGEGVFVPFFGRTAKTMTLFGKLAARTDAPVVIGWAERLEHGAGYRLHWRRVMEPVGDADPEVAAAALNREIEKVVRECPEQYQWTYRRFSRRPEGWENPYELRRVDG</sequence>
<comment type="subcellular location">
    <subcellularLocation>
        <location evidence="1">Cell inner membrane</location>
    </subcellularLocation>
</comment>
<comment type="caution">
    <text evidence="7">The sequence shown here is derived from an EMBL/GenBank/DDBJ whole genome shotgun (WGS) entry which is preliminary data.</text>
</comment>
<proteinExistence type="predicted"/>
<dbReference type="CDD" id="cd07984">
    <property type="entry name" value="LPLAT_LABLAT-like"/>
    <property type="match status" value="1"/>
</dbReference>
<dbReference type="PANTHER" id="PTHR30606">
    <property type="entry name" value="LIPID A BIOSYNTHESIS LAUROYL ACYLTRANSFERASE"/>
    <property type="match status" value="1"/>
</dbReference>
<dbReference type="Proteomes" id="UP001556653">
    <property type="component" value="Unassembled WGS sequence"/>
</dbReference>
<evidence type="ECO:0000256" key="5">
    <source>
        <dbReference type="ARBA" id="ARBA00023136"/>
    </source>
</evidence>
<name>A0ABV3SA47_9GAMM</name>